<dbReference type="Proteomes" id="UP001054846">
    <property type="component" value="Chromosome"/>
</dbReference>
<dbReference type="InterPro" id="IPR029016">
    <property type="entry name" value="GAF-like_dom_sf"/>
</dbReference>
<evidence type="ECO:0000313" key="3">
    <source>
        <dbReference type="EMBL" id="UFP94471.1"/>
    </source>
</evidence>
<feature type="transmembrane region" description="Helical" evidence="1">
    <location>
        <begin position="61"/>
        <end position="83"/>
    </location>
</feature>
<name>A0ABY3PLA7_9CYAN</name>
<reference evidence="3 4" key="1">
    <citation type="journal article" date="2021" name="Genome Biol. Evol.">
        <title>Complete Genome Sequencing of a Novel Gloeobacter Species from a Waterfall Cave in Mexico.</title>
        <authorList>
            <person name="Saw J.H."/>
            <person name="Cardona T."/>
            <person name="Montejano G."/>
        </authorList>
    </citation>
    <scope>NUCLEOTIDE SEQUENCE [LARGE SCALE GENOMIC DNA]</scope>
    <source>
        <strain evidence="3">MG652769</strain>
    </source>
</reference>
<dbReference type="Pfam" id="PF01590">
    <property type="entry name" value="GAF"/>
    <property type="match status" value="1"/>
</dbReference>
<protein>
    <submittedName>
        <fullName evidence="3">GAF domain-containing protein</fullName>
    </submittedName>
</protein>
<gene>
    <name evidence="3" type="ORF">ISF26_22470</name>
</gene>
<accession>A0ABY3PLA7</accession>
<dbReference type="RefSeq" id="WP_230841523.1">
    <property type="nucleotide sequence ID" value="NZ_CP063845.1"/>
</dbReference>
<proteinExistence type="predicted"/>
<evidence type="ECO:0000256" key="1">
    <source>
        <dbReference type="SAM" id="Phobius"/>
    </source>
</evidence>
<keyword evidence="4" id="KW-1185">Reference proteome</keyword>
<evidence type="ECO:0000313" key="4">
    <source>
        <dbReference type="Proteomes" id="UP001054846"/>
    </source>
</evidence>
<feature type="domain" description="GAF" evidence="2">
    <location>
        <begin position="119"/>
        <end position="273"/>
    </location>
</feature>
<keyword evidence="1" id="KW-1133">Transmembrane helix</keyword>
<sequence length="277" mass="30970">MMPKRLLQLWQATPNWLKFFATLISGMLIIPAWSGFVGNRFDAIALTLPGFLEQTVSVKTWQLALASLLLLGFPLVWFLYVWLLQTEATDKAVSINKLDDSLLRLLSEKTAAPQDTPRLDVIVDELLRDTLDLLGQEATRISVLRPDPARGGALAMWRTARVPIETVQRTVFPLTSPAPTFRPGVAAKVFLSPQVRVVHMLERNGQWLADDEDYIFFDPRRKPGYRSFICLPVLDAAGEPIAVLCVDSPNNSTFDKEQIQELLSTIAERLAAAMLIA</sequence>
<feature type="transmembrane region" description="Helical" evidence="1">
    <location>
        <begin position="20"/>
        <end position="41"/>
    </location>
</feature>
<organism evidence="3 4">
    <name type="scientific">Gloeobacter morelensis MG652769</name>
    <dbReference type="NCBI Taxonomy" id="2781736"/>
    <lineage>
        <taxon>Bacteria</taxon>
        <taxon>Bacillati</taxon>
        <taxon>Cyanobacteriota</taxon>
        <taxon>Cyanophyceae</taxon>
        <taxon>Gloeobacterales</taxon>
        <taxon>Gloeobacteraceae</taxon>
        <taxon>Gloeobacter</taxon>
        <taxon>Gloeobacter morelensis</taxon>
    </lineage>
</organism>
<keyword evidence="1" id="KW-0812">Transmembrane</keyword>
<evidence type="ECO:0000259" key="2">
    <source>
        <dbReference type="Pfam" id="PF01590"/>
    </source>
</evidence>
<dbReference type="SUPFAM" id="SSF55781">
    <property type="entry name" value="GAF domain-like"/>
    <property type="match status" value="1"/>
</dbReference>
<dbReference type="InterPro" id="IPR003018">
    <property type="entry name" value="GAF"/>
</dbReference>
<dbReference type="Gene3D" id="3.30.450.40">
    <property type="match status" value="1"/>
</dbReference>
<keyword evidence="1" id="KW-0472">Membrane</keyword>
<dbReference type="EMBL" id="CP063845">
    <property type="protein sequence ID" value="UFP94471.1"/>
    <property type="molecule type" value="Genomic_DNA"/>
</dbReference>